<dbReference type="EMBL" id="LN483166">
    <property type="protein sequence ID" value="CED84584.1"/>
    <property type="molecule type" value="Genomic_DNA"/>
</dbReference>
<accession>A0A0F7SV08</accession>
<feature type="compositionally biased region" description="Low complexity" evidence="1">
    <location>
        <begin position="728"/>
        <end position="743"/>
    </location>
</feature>
<reference evidence="2" key="1">
    <citation type="submission" date="2014-08" db="EMBL/GenBank/DDBJ databases">
        <authorList>
            <person name="Sharma Rahul"/>
            <person name="Thines Marco"/>
        </authorList>
    </citation>
    <scope>NUCLEOTIDE SEQUENCE</scope>
</reference>
<feature type="region of interest" description="Disordered" evidence="1">
    <location>
        <begin position="1"/>
        <end position="530"/>
    </location>
</feature>
<feature type="compositionally biased region" description="Polar residues" evidence="1">
    <location>
        <begin position="566"/>
        <end position="584"/>
    </location>
</feature>
<feature type="compositionally biased region" description="Basic and acidic residues" evidence="1">
    <location>
        <begin position="302"/>
        <end position="322"/>
    </location>
</feature>
<feature type="compositionally biased region" description="Polar residues" evidence="1">
    <location>
        <begin position="479"/>
        <end position="495"/>
    </location>
</feature>
<feature type="compositionally biased region" description="Polar residues" evidence="1">
    <location>
        <begin position="323"/>
        <end position="333"/>
    </location>
</feature>
<protein>
    <submittedName>
        <fullName evidence="2">Uncharacterized protein</fullName>
    </submittedName>
</protein>
<feature type="compositionally biased region" description="Polar residues" evidence="1">
    <location>
        <begin position="76"/>
        <end position="102"/>
    </location>
</feature>
<feature type="compositionally biased region" description="Polar residues" evidence="1">
    <location>
        <begin position="885"/>
        <end position="895"/>
    </location>
</feature>
<feature type="compositionally biased region" description="Low complexity" evidence="1">
    <location>
        <begin position="502"/>
        <end position="519"/>
    </location>
</feature>
<feature type="compositionally biased region" description="Polar residues" evidence="1">
    <location>
        <begin position="834"/>
        <end position="878"/>
    </location>
</feature>
<feature type="compositionally biased region" description="Low complexity" evidence="1">
    <location>
        <begin position="771"/>
        <end position="787"/>
    </location>
</feature>
<feature type="compositionally biased region" description="Low complexity" evidence="1">
    <location>
        <begin position="142"/>
        <end position="155"/>
    </location>
</feature>
<organism evidence="2">
    <name type="scientific">Phaffia rhodozyma</name>
    <name type="common">Yeast</name>
    <name type="synonym">Xanthophyllomyces dendrorhous</name>
    <dbReference type="NCBI Taxonomy" id="264483"/>
    <lineage>
        <taxon>Eukaryota</taxon>
        <taxon>Fungi</taxon>
        <taxon>Dikarya</taxon>
        <taxon>Basidiomycota</taxon>
        <taxon>Agaricomycotina</taxon>
        <taxon>Tremellomycetes</taxon>
        <taxon>Cystofilobasidiales</taxon>
        <taxon>Mrakiaceae</taxon>
        <taxon>Phaffia</taxon>
    </lineage>
</organism>
<feature type="compositionally biased region" description="Low complexity" evidence="1">
    <location>
        <begin position="254"/>
        <end position="280"/>
    </location>
</feature>
<feature type="region of interest" description="Disordered" evidence="1">
    <location>
        <begin position="562"/>
        <end position="640"/>
    </location>
</feature>
<feature type="compositionally biased region" description="Polar residues" evidence="1">
    <location>
        <begin position="685"/>
        <end position="694"/>
    </location>
</feature>
<feature type="compositionally biased region" description="Basic residues" evidence="1">
    <location>
        <begin position="440"/>
        <end position="453"/>
    </location>
</feature>
<feature type="compositionally biased region" description="Polar residues" evidence="1">
    <location>
        <begin position="111"/>
        <end position="136"/>
    </location>
</feature>
<name>A0A0F7SV08_PHARH</name>
<feature type="compositionally biased region" description="Low complexity" evidence="1">
    <location>
        <begin position="348"/>
        <end position="367"/>
    </location>
</feature>
<feature type="compositionally biased region" description="Pro residues" evidence="1">
    <location>
        <begin position="211"/>
        <end position="231"/>
    </location>
</feature>
<feature type="compositionally biased region" description="Low complexity" evidence="1">
    <location>
        <begin position="709"/>
        <end position="718"/>
    </location>
</feature>
<feature type="region of interest" description="Disordered" evidence="1">
    <location>
        <begin position="678"/>
        <end position="911"/>
    </location>
</feature>
<evidence type="ECO:0000313" key="2">
    <source>
        <dbReference type="EMBL" id="CED84584.1"/>
    </source>
</evidence>
<dbReference type="AlphaFoldDB" id="A0A0F7SV08"/>
<sequence>MYSPNALPEPFEEAAPPPVSPERDIQGDYFQTPSVAWRRRSSVTSRSPEIEFPPKPIFTPSSPTKIPDQAALQALSLHQSGTSPPSGSRSILSRNKSRTSIKGSFKRNAFSGRQSSIGGSDSILTESDQLPQSPGNGQPDLPTVQPIIPSSPTSPGGKDASIVWQPSSSSSSPPPSLSSPPRIHSGPPRKQEQQQYQQQPPPHHSQRLQPSLPPLSMPLHQPPPSNRPVPHPAIASSPFIIPSPGPMRSESRRTSGSGSSLSSTDRTIPPSAESSVSSSSLVAINNGKLPAPMDLSNPYRSATERPLDTIKRLSRQADRQDYSRLSSYGSQPSVPVYRSDDLYMNRIPSYPSSPSSSPQSPSHGFPSTAIGMVGSYPSLSMDGAYPSSLSMNGPFPFATMHTSPVSRSSRLESIGDSSPWPVWNGPLPPSPTSDKESKGKGPKRHSTIRKKGKNNSDNNGVSTVLEGDEGKPQGMRHTPSITSHQTFSKSPLSQTSRPPSPTEAASAPASVSRSPTTTTTKKKRLSLWGSKSSKNVANISVASEDAILLTDEVGQSSLFKDRTRMKSTTSLESTALRNRTWTGRSSDREIEGGLIPPIPPVPTSFVNGSSEFGIRERTASTPVAPTRPLPATLPSDGPAPVSVPASAVAAAADTGAVSTTSSSKGDLGVKPIVLSVPEPAATTVDPPSQASLTPLPNRIAQPKNNTPVATTPATASSSIRGGRPGNRSASTPVPASPSAATVKPARENKSTAKSLKGREKKAKEGGGGGFWKIFGFSSSKKVSSTSSPNATSNDAGKKEIKGTDTPSKVVPSLSPSTKPTHSDFLDRSPPPQAELSSDLTSTMVSSNGPMTPPVSTVMVNLTSTSNTGMVMGKGTNSGELLASSDGMTGNDSVGSSDIEKGVPNIDGIGLGPEVEVNEKKVLA</sequence>
<evidence type="ECO:0000256" key="1">
    <source>
        <dbReference type="SAM" id="MobiDB-lite"/>
    </source>
</evidence>
<proteinExistence type="predicted"/>